<keyword evidence="2" id="KW-1185">Reference proteome</keyword>
<dbReference type="InParanoid" id="A0A067PUJ5"/>
<evidence type="ECO:0000313" key="1">
    <source>
        <dbReference type="EMBL" id="KDQ58414.1"/>
    </source>
</evidence>
<dbReference type="Proteomes" id="UP000027265">
    <property type="component" value="Unassembled WGS sequence"/>
</dbReference>
<dbReference type="AlphaFoldDB" id="A0A067PUJ5"/>
<organism evidence="1 2">
    <name type="scientific">Jaapia argillacea MUCL 33604</name>
    <dbReference type="NCBI Taxonomy" id="933084"/>
    <lineage>
        <taxon>Eukaryota</taxon>
        <taxon>Fungi</taxon>
        <taxon>Dikarya</taxon>
        <taxon>Basidiomycota</taxon>
        <taxon>Agaricomycotina</taxon>
        <taxon>Agaricomycetes</taxon>
        <taxon>Agaricomycetidae</taxon>
        <taxon>Jaapiales</taxon>
        <taxon>Jaapiaceae</taxon>
        <taxon>Jaapia</taxon>
    </lineage>
</organism>
<feature type="non-terminal residue" evidence="1">
    <location>
        <position position="156"/>
    </location>
</feature>
<feature type="non-terminal residue" evidence="1">
    <location>
        <position position="1"/>
    </location>
</feature>
<dbReference type="InterPro" id="IPR043502">
    <property type="entry name" value="DNA/RNA_pol_sf"/>
</dbReference>
<accession>A0A067PUJ5</accession>
<name>A0A067PUJ5_9AGAM</name>
<evidence type="ECO:0000313" key="2">
    <source>
        <dbReference type="Proteomes" id="UP000027265"/>
    </source>
</evidence>
<dbReference type="OrthoDB" id="3249498at2759"/>
<proteinExistence type="predicted"/>
<gene>
    <name evidence="1" type="ORF">JAAARDRAFT_95664</name>
</gene>
<dbReference type="EMBL" id="KL197717">
    <property type="protein sequence ID" value="KDQ58414.1"/>
    <property type="molecule type" value="Genomic_DNA"/>
</dbReference>
<dbReference type="HOGENOM" id="CLU_134793_0_0_1"/>
<sequence length="156" mass="17753">YMDEFYGWDFADNLVMFHGQLRPYRQVQLLQFWDTTGCPCSHKKQEHGSTIKIIGFYVDITSGSISLTPSSISDLVGTICGFLDTVDHKPPLRQWQRLAGHLNWLLNVLPWDCPALSELYRKTKNKTSALACIPINSQVKSDLLWLTDIIPRSIGV</sequence>
<protein>
    <submittedName>
        <fullName evidence="1">Uncharacterized protein</fullName>
    </submittedName>
</protein>
<reference evidence="2" key="1">
    <citation type="journal article" date="2014" name="Proc. Natl. Acad. Sci. U.S.A.">
        <title>Extensive sampling of basidiomycete genomes demonstrates inadequacy of the white-rot/brown-rot paradigm for wood decay fungi.</title>
        <authorList>
            <person name="Riley R."/>
            <person name="Salamov A.A."/>
            <person name="Brown D.W."/>
            <person name="Nagy L.G."/>
            <person name="Floudas D."/>
            <person name="Held B.W."/>
            <person name="Levasseur A."/>
            <person name="Lombard V."/>
            <person name="Morin E."/>
            <person name="Otillar R."/>
            <person name="Lindquist E.A."/>
            <person name="Sun H."/>
            <person name="LaButti K.M."/>
            <person name="Schmutz J."/>
            <person name="Jabbour D."/>
            <person name="Luo H."/>
            <person name="Baker S.E."/>
            <person name="Pisabarro A.G."/>
            <person name="Walton J.D."/>
            <person name="Blanchette R.A."/>
            <person name="Henrissat B."/>
            <person name="Martin F."/>
            <person name="Cullen D."/>
            <person name="Hibbett D.S."/>
            <person name="Grigoriev I.V."/>
        </authorList>
    </citation>
    <scope>NUCLEOTIDE SEQUENCE [LARGE SCALE GENOMIC DNA]</scope>
    <source>
        <strain evidence="2">MUCL 33604</strain>
    </source>
</reference>
<dbReference type="SUPFAM" id="SSF56672">
    <property type="entry name" value="DNA/RNA polymerases"/>
    <property type="match status" value="1"/>
</dbReference>